<feature type="compositionally biased region" description="Polar residues" evidence="1">
    <location>
        <begin position="119"/>
        <end position="139"/>
    </location>
</feature>
<reference evidence="2" key="1">
    <citation type="journal article" date="2023" name="Science">
        <title>Genome structures resolve the early diversification of teleost fishes.</title>
        <authorList>
            <person name="Parey E."/>
            <person name="Louis A."/>
            <person name="Montfort J."/>
            <person name="Bouchez O."/>
            <person name="Roques C."/>
            <person name="Iampietro C."/>
            <person name="Lluch J."/>
            <person name="Castinel A."/>
            <person name="Donnadieu C."/>
            <person name="Desvignes T."/>
            <person name="Floi Bucao C."/>
            <person name="Jouanno E."/>
            <person name="Wen M."/>
            <person name="Mejri S."/>
            <person name="Dirks R."/>
            <person name="Jansen H."/>
            <person name="Henkel C."/>
            <person name="Chen W.J."/>
            <person name="Zahm M."/>
            <person name="Cabau C."/>
            <person name="Klopp C."/>
            <person name="Thompson A.W."/>
            <person name="Robinson-Rechavi M."/>
            <person name="Braasch I."/>
            <person name="Lecointre G."/>
            <person name="Bobe J."/>
            <person name="Postlethwait J.H."/>
            <person name="Berthelot C."/>
            <person name="Roest Crollius H."/>
            <person name="Guiguen Y."/>
        </authorList>
    </citation>
    <scope>NUCLEOTIDE SEQUENCE</scope>
    <source>
        <strain evidence="2">Concon-B</strain>
    </source>
</reference>
<keyword evidence="3" id="KW-1185">Reference proteome</keyword>
<feature type="region of interest" description="Disordered" evidence="1">
    <location>
        <begin position="26"/>
        <end position="54"/>
    </location>
</feature>
<dbReference type="AlphaFoldDB" id="A0A9Q1D8P2"/>
<dbReference type="EMBL" id="JAFJMO010000011">
    <property type="protein sequence ID" value="KAJ8262876.1"/>
    <property type="molecule type" value="Genomic_DNA"/>
</dbReference>
<name>A0A9Q1D8P2_CONCO</name>
<evidence type="ECO:0000313" key="3">
    <source>
        <dbReference type="Proteomes" id="UP001152803"/>
    </source>
</evidence>
<evidence type="ECO:0000256" key="1">
    <source>
        <dbReference type="SAM" id="MobiDB-lite"/>
    </source>
</evidence>
<feature type="compositionally biased region" description="Acidic residues" evidence="1">
    <location>
        <begin position="100"/>
        <end position="114"/>
    </location>
</feature>
<comment type="caution">
    <text evidence="2">The sequence shown here is derived from an EMBL/GenBank/DDBJ whole genome shotgun (WGS) entry which is preliminary data.</text>
</comment>
<protein>
    <submittedName>
        <fullName evidence="2">Uncharacterized protein</fullName>
    </submittedName>
</protein>
<feature type="compositionally biased region" description="Basic residues" evidence="1">
    <location>
        <begin position="76"/>
        <end position="95"/>
    </location>
</feature>
<evidence type="ECO:0000313" key="2">
    <source>
        <dbReference type="EMBL" id="KAJ8262876.1"/>
    </source>
</evidence>
<proteinExistence type="predicted"/>
<accession>A0A9Q1D8P2</accession>
<gene>
    <name evidence="2" type="ORF">COCON_G00153330</name>
</gene>
<feature type="region of interest" description="Disordered" evidence="1">
    <location>
        <begin position="76"/>
        <end position="139"/>
    </location>
</feature>
<feature type="region of interest" description="Disordered" evidence="1">
    <location>
        <begin position="152"/>
        <end position="181"/>
    </location>
</feature>
<sequence>MAASIGDLRHLNQVECGQQAVRRHSRLPGQQSGRGPNRACHDAVKDPGPGPARHTAVLNQQLKLRRVKLRRRRLKLRRVKERKRRVKLRRRRVKLRREEGEAEEVEGEAEETAAEEVQSGVQEAPENSQSEPGSQSSPLAGTEVLQTEVMLPAPPHTAGQEKVSSRKRRNAKPGDPANTQRTPPPFIYIVLLFLFFVSTVNSNPIHAMQGALCRDPESAKNVSRIYKGDKLIWSNSYGRIKNCSKDNLKPDEPCWLPNGSLVVQSDQPLSFEGNDSLSGGMKAFPSETVFCADLDLPPGPKSLPAPLVNTTANTTSPDTGPPSALQGVIYAQRCPICGEQGGAQLSPKPHGGEQAFTHCTQYQASFRSTSTPAKPTTHPRGYGFFLLTCPTPSHDYLPWGVQTSYSHDYLPWGVQTSYSLDYLPWGVQTSYSLDYLPWGVPRLPALGCSPIHDYSPGGDLLLPRLVSQAHRTLPPHDHLPGRFHAQDGHAHLHQAIGEETGAATCLGPDRTSV</sequence>
<organism evidence="2 3">
    <name type="scientific">Conger conger</name>
    <name type="common">Conger eel</name>
    <name type="synonym">Muraena conger</name>
    <dbReference type="NCBI Taxonomy" id="82655"/>
    <lineage>
        <taxon>Eukaryota</taxon>
        <taxon>Metazoa</taxon>
        <taxon>Chordata</taxon>
        <taxon>Craniata</taxon>
        <taxon>Vertebrata</taxon>
        <taxon>Euteleostomi</taxon>
        <taxon>Actinopterygii</taxon>
        <taxon>Neopterygii</taxon>
        <taxon>Teleostei</taxon>
        <taxon>Anguilliformes</taxon>
        <taxon>Congridae</taxon>
        <taxon>Conger</taxon>
    </lineage>
</organism>
<dbReference type="Proteomes" id="UP001152803">
    <property type="component" value="Unassembled WGS sequence"/>
</dbReference>